<feature type="region of interest" description="Disordered" evidence="1">
    <location>
        <begin position="30"/>
        <end position="49"/>
    </location>
</feature>
<comment type="caution">
    <text evidence="2">The sequence shown here is derived from an EMBL/GenBank/DDBJ whole genome shotgun (WGS) entry which is preliminary data.</text>
</comment>
<organism evidence="2 3">
    <name type="scientific">Fusarium duplospermum</name>
    <dbReference type="NCBI Taxonomy" id="1325734"/>
    <lineage>
        <taxon>Eukaryota</taxon>
        <taxon>Fungi</taxon>
        <taxon>Dikarya</taxon>
        <taxon>Ascomycota</taxon>
        <taxon>Pezizomycotina</taxon>
        <taxon>Sordariomycetes</taxon>
        <taxon>Hypocreomycetidae</taxon>
        <taxon>Hypocreales</taxon>
        <taxon>Nectriaceae</taxon>
        <taxon>Fusarium</taxon>
        <taxon>Fusarium solani species complex</taxon>
    </lineage>
</organism>
<dbReference type="EMBL" id="NKCI01000213">
    <property type="protein sequence ID" value="RSL47624.1"/>
    <property type="molecule type" value="Genomic_DNA"/>
</dbReference>
<evidence type="ECO:0000313" key="3">
    <source>
        <dbReference type="Proteomes" id="UP000288168"/>
    </source>
</evidence>
<dbReference type="Proteomes" id="UP000288168">
    <property type="component" value="Unassembled WGS sequence"/>
</dbReference>
<keyword evidence="3" id="KW-1185">Reference proteome</keyword>
<evidence type="ECO:0000313" key="2">
    <source>
        <dbReference type="EMBL" id="RSL47624.1"/>
    </source>
</evidence>
<sequence>MISNIASFSIFHQNSPDSFLTEIMTQLHNSRHRTRPDYSSDEEEASTARVSTPVSVLTLTRLQADFSQSTVGRYRSRVKKHSDKADFPLEPLYQVGETVYLSVPERQEPVGPYVIVSNDFQNQTYQIKRLDNGERYPGAVPESSLRVPGS</sequence>
<accession>A0A428P3K1</accession>
<dbReference type="OrthoDB" id="4759798at2759"/>
<proteinExistence type="predicted"/>
<reference evidence="2 3" key="1">
    <citation type="submission" date="2017-06" db="EMBL/GenBank/DDBJ databases">
        <title>Comparative genomic analysis of Ambrosia Fusariam Clade fungi.</title>
        <authorList>
            <person name="Stajich J.E."/>
            <person name="Carrillo J."/>
            <person name="Kijimoto T."/>
            <person name="Eskalen A."/>
            <person name="O'Donnell K."/>
            <person name="Kasson M."/>
        </authorList>
    </citation>
    <scope>NUCLEOTIDE SEQUENCE [LARGE SCALE GENOMIC DNA]</scope>
    <source>
        <strain evidence="2 3">NRRL62584</strain>
    </source>
</reference>
<evidence type="ECO:0000256" key="1">
    <source>
        <dbReference type="SAM" id="MobiDB-lite"/>
    </source>
</evidence>
<gene>
    <name evidence="2" type="ORF">CEP54_013314</name>
</gene>
<protein>
    <submittedName>
        <fullName evidence="2">Uncharacterized protein</fullName>
    </submittedName>
</protein>
<dbReference type="AlphaFoldDB" id="A0A428P3K1"/>
<name>A0A428P3K1_9HYPO</name>